<reference evidence="1" key="1">
    <citation type="journal article" date="2012" name="Nature">
        <title>The oyster genome reveals stress adaptation and complexity of shell formation.</title>
        <authorList>
            <person name="Zhang G."/>
            <person name="Fang X."/>
            <person name="Guo X."/>
            <person name="Li L."/>
            <person name="Luo R."/>
            <person name="Xu F."/>
            <person name="Yang P."/>
            <person name="Zhang L."/>
            <person name="Wang X."/>
            <person name="Qi H."/>
            <person name="Xiong Z."/>
            <person name="Que H."/>
            <person name="Xie Y."/>
            <person name="Holland P.W."/>
            <person name="Paps J."/>
            <person name="Zhu Y."/>
            <person name="Wu F."/>
            <person name="Chen Y."/>
            <person name="Wang J."/>
            <person name="Peng C."/>
            <person name="Meng J."/>
            <person name="Yang L."/>
            <person name="Liu J."/>
            <person name="Wen B."/>
            <person name="Zhang N."/>
            <person name="Huang Z."/>
            <person name="Zhu Q."/>
            <person name="Feng Y."/>
            <person name="Mount A."/>
            <person name="Hedgecock D."/>
            <person name="Xu Z."/>
            <person name="Liu Y."/>
            <person name="Domazet-Loso T."/>
            <person name="Du Y."/>
            <person name="Sun X."/>
            <person name="Zhang S."/>
            <person name="Liu B."/>
            <person name="Cheng P."/>
            <person name="Jiang X."/>
            <person name="Li J."/>
            <person name="Fan D."/>
            <person name="Wang W."/>
            <person name="Fu W."/>
            <person name="Wang T."/>
            <person name="Wang B."/>
            <person name="Zhang J."/>
            <person name="Peng Z."/>
            <person name="Li Y."/>
            <person name="Li N."/>
            <person name="Wang J."/>
            <person name="Chen M."/>
            <person name="He Y."/>
            <person name="Tan F."/>
            <person name="Song X."/>
            <person name="Zheng Q."/>
            <person name="Huang R."/>
            <person name="Yang H."/>
            <person name="Du X."/>
            <person name="Chen L."/>
            <person name="Yang M."/>
            <person name="Gaffney P.M."/>
            <person name="Wang S."/>
            <person name="Luo L."/>
            <person name="She Z."/>
            <person name="Ming Y."/>
            <person name="Huang W."/>
            <person name="Zhang S."/>
            <person name="Huang B."/>
            <person name="Zhang Y."/>
            <person name="Qu T."/>
            <person name="Ni P."/>
            <person name="Miao G."/>
            <person name="Wang J."/>
            <person name="Wang Q."/>
            <person name="Steinberg C.E."/>
            <person name="Wang H."/>
            <person name="Li N."/>
            <person name="Qian L."/>
            <person name="Zhang G."/>
            <person name="Li Y."/>
            <person name="Yang H."/>
            <person name="Liu X."/>
            <person name="Wang J."/>
            <person name="Yin Y."/>
            <person name="Wang J."/>
        </authorList>
    </citation>
    <scope>NUCLEOTIDE SEQUENCE [LARGE SCALE GENOMIC DNA]</scope>
    <source>
        <strain evidence="1">05x7-T-G4-1.051#20</strain>
    </source>
</reference>
<dbReference type="PROSITE" id="PS50141">
    <property type="entry name" value="A_DEAMIN_EDITASE"/>
    <property type="match status" value="1"/>
</dbReference>
<dbReference type="Pfam" id="PF00035">
    <property type="entry name" value="dsrm"/>
    <property type="match status" value="2"/>
</dbReference>
<sequence>MYKNLFIVHVVKHGDDSDHQQEERSMFAATQSYIPGLNQRPVTPPSESTASKIPKEIPRELIENFRNGSKQPISALNEYCSLKRLVVSYREDAVLTYTFKQTFAYVCNVDGKEYPQGIGSTKKEAKANSARIAFNIILGFDKEDVDEDDGSVMFDAMGRKLLTEPGRITSHEKPLKKDESKNPINKLQEYCAHKMLPFKIEVGDQAGPQGFGAAVFVRDEFIVEAFANSKKDAKRSVAEQALYRLMANDEVIRSQTVSLTIEDKMASVCFKHAHKVLQMVPELLQKELHLAAFIVRRGDAVGDVVALGTGTRSLSSESFTMDGRSLVDSHSVATARRALLKYLYKEAKSFYEGSKVLSIFEQEAENSIFLKIKDYISIHLYISHPSCGDYAYYVEEMPNRPLTPTTDGLVRQGAHVPAFGDDLPGWFCTKNEDGMVEPVEEHQKPQVAEAFEAGEDLLVMSCSDKLLQWNVCGLQGALLSYFVAPVYLSSIIVGKGYDHGHFSRAVCCRVYDILQESLPPKFKINHPVLSHPNLVSPYQGTQPTHLSANWSEGDEKVEVVNGFNGRTDKSSPHVAGPTGASRLCKAGFLHRFRELAKLTKQHQFLNLASYASAKKSSQKYQTAKHAFRRHCAQIGIGEWVKVPPEIDLFQK</sequence>
<organism evidence="1">
    <name type="scientific">Magallana gigas</name>
    <name type="common">Pacific oyster</name>
    <name type="synonym">Crassostrea gigas</name>
    <dbReference type="NCBI Taxonomy" id="29159"/>
    <lineage>
        <taxon>Eukaryota</taxon>
        <taxon>Metazoa</taxon>
        <taxon>Spiralia</taxon>
        <taxon>Lophotrochozoa</taxon>
        <taxon>Mollusca</taxon>
        <taxon>Bivalvia</taxon>
        <taxon>Autobranchia</taxon>
        <taxon>Pteriomorphia</taxon>
        <taxon>Ostreida</taxon>
        <taxon>Ostreoidea</taxon>
        <taxon>Ostreidae</taxon>
        <taxon>Magallana</taxon>
    </lineage>
</organism>
<evidence type="ECO:0000313" key="1">
    <source>
        <dbReference type="EMBL" id="EKC39025.1"/>
    </source>
</evidence>
<accession>K1RCQ3</accession>
<dbReference type="PROSITE" id="PS50137">
    <property type="entry name" value="DS_RBD"/>
    <property type="match status" value="2"/>
</dbReference>
<dbReference type="PANTHER" id="PTHR10910">
    <property type="entry name" value="EUKARYOTE SPECIFIC DSRNA BINDING PROTEIN"/>
    <property type="match status" value="1"/>
</dbReference>
<dbReference type="GO" id="GO:0003725">
    <property type="term" value="F:double-stranded RNA binding"/>
    <property type="evidence" value="ECO:0007669"/>
    <property type="project" value="TreeGrafter"/>
</dbReference>
<gene>
    <name evidence="1" type="ORF">CGI_10010327</name>
</gene>
<dbReference type="Gene3D" id="3.30.160.20">
    <property type="match status" value="2"/>
</dbReference>
<dbReference type="GO" id="GO:0005737">
    <property type="term" value="C:cytoplasm"/>
    <property type="evidence" value="ECO:0007669"/>
    <property type="project" value="TreeGrafter"/>
</dbReference>
<dbReference type="SMART" id="SM00358">
    <property type="entry name" value="DSRM"/>
    <property type="match status" value="2"/>
</dbReference>
<dbReference type="HOGENOM" id="CLU_005382_3_1_1"/>
<name>K1RCQ3_MAGGI</name>
<proteinExistence type="predicted"/>
<dbReference type="GO" id="GO:0006382">
    <property type="term" value="P:adenosine to inosine editing"/>
    <property type="evidence" value="ECO:0007669"/>
    <property type="project" value="TreeGrafter"/>
</dbReference>
<dbReference type="CDD" id="cd19905">
    <property type="entry name" value="DSRM_ADAD1"/>
    <property type="match status" value="1"/>
</dbReference>
<dbReference type="SUPFAM" id="SSF54768">
    <property type="entry name" value="dsRNA-binding domain-like"/>
    <property type="match status" value="2"/>
</dbReference>
<dbReference type="GO" id="GO:0006396">
    <property type="term" value="P:RNA processing"/>
    <property type="evidence" value="ECO:0007669"/>
    <property type="project" value="InterPro"/>
</dbReference>
<dbReference type="Pfam" id="PF02137">
    <property type="entry name" value="A_deamin"/>
    <property type="match status" value="1"/>
</dbReference>
<dbReference type="GO" id="GO:0008251">
    <property type="term" value="F:tRNA-specific adenosine deaminase activity"/>
    <property type="evidence" value="ECO:0007669"/>
    <property type="project" value="TreeGrafter"/>
</dbReference>
<dbReference type="AlphaFoldDB" id="K1RCQ3"/>
<dbReference type="InParanoid" id="K1RCQ3"/>
<dbReference type="EMBL" id="JH817316">
    <property type="protein sequence ID" value="EKC39025.1"/>
    <property type="molecule type" value="Genomic_DNA"/>
</dbReference>
<dbReference type="GO" id="GO:0005730">
    <property type="term" value="C:nucleolus"/>
    <property type="evidence" value="ECO:0007669"/>
    <property type="project" value="TreeGrafter"/>
</dbReference>
<dbReference type="PANTHER" id="PTHR10910:SF145">
    <property type="entry name" value="DOUBLE-STRANDED RNA-SPECIFIC ADENOSINE DEAMINASE-LIKE"/>
    <property type="match status" value="1"/>
</dbReference>
<dbReference type="GO" id="GO:0003726">
    <property type="term" value="F:double-stranded RNA adenosine deaminase activity"/>
    <property type="evidence" value="ECO:0007669"/>
    <property type="project" value="TreeGrafter"/>
</dbReference>
<dbReference type="SMART" id="SM00552">
    <property type="entry name" value="ADEAMc"/>
    <property type="match status" value="1"/>
</dbReference>
<dbReference type="InterPro" id="IPR044455">
    <property type="entry name" value="ADAD1_DSRM"/>
</dbReference>
<protein>
    <submittedName>
        <fullName evidence="1">Double-stranded RNA-specific adenosine deaminase</fullName>
    </submittedName>
</protein>
<dbReference type="InterPro" id="IPR014720">
    <property type="entry name" value="dsRBD_dom"/>
</dbReference>
<dbReference type="InterPro" id="IPR002466">
    <property type="entry name" value="A_deamin"/>
</dbReference>